<dbReference type="EC" id="3.2.1.-" evidence="5"/>
<evidence type="ECO:0000256" key="3">
    <source>
        <dbReference type="RuleBase" id="RU361153"/>
    </source>
</evidence>
<dbReference type="GO" id="GO:0016798">
    <property type="term" value="F:hydrolase activity, acting on glycosyl bonds"/>
    <property type="evidence" value="ECO:0007669"/>
    <property type="project" value="UniProtKB-KW"/>
</dbReference>
<evidence type="ECO:0000313" key="6">
    <source>
        <dbReference type="Proteomes" id="UP001595583"/>
    </source>
</evidence>
<accession>A0ABV7KC33</accession>
<dbReference type="SUPFAM" id="SSF51445">
    <property type="entry name" value="(Trans)glycosidases"/>
    <property type="match status" value="1"/>
</dbReference>
<comment type="caution">
    <text evidence="5">The sequence shown here is derived from an EMBL/GenBank/DDBJ whole genome shotgun (WGS) entry which is preliminary data.</text>
</comment>
<dbReference type="Gene3D" id="3.20.20.80">
    <property type="entry name" value="Glycosidases"/>
    <property type="match status" value="1"/>
</dbReference>
<dbReference type="PROSITE" id="PS51318">
    <property type="entry name" value="TAT"/>
    <property type="match status" value="1"/>
</dbReference>
<evidence type="ECO:0000256" key="2">
    <source>
        <dbReference type="ARBA" id="ARBA00023295"/>
    </source>
</evidence>
<feature type="domain" description="Glycoside hydrolase family 5" evidence="4">
    <location>
        <begin position="74"/>
        <end position="396"/>
    </location>
</feature>
<dbReference type="Pfam" id="PF00150">
    <property type="entry name" value="Cellulase"/>
    <property type="match status" value="1"/>
</dbReference>
<dbReference type="InterPro" id="IPR001547">
    <property type="entry name" value="Glyco_hydro_5"/>
</dbReference>
<gene>
    <name evidence="5" type="ORF">ACFOHJ_10100</name>
</gene>
<keyword evidence="6" id="KW-1185">Reference proteome</keyword>
<reference evidence="6" key="1">
    <citation type="journal article" date="2019" name="Int. J. Syst. Evol. Microbiol.">
        <title>The Global Catalogue of Microorganisms (GCM) 10K type strain sequencing project: providing services to taxonomists for standard genome sequencing and annotation.</title>
        <authorList>
            <consortium name="The Broad Institute Genomics Platform"/>
            <consortium name="The Broad Institute Genome Sequencing Center for Infectious Disease"/>
            <person name="Wu L."/>
            <person name="Ma J."/>
        </authorList>
    </citation>
    <scope>NUCLEOTIDE SEQUENCE [LARGE SCALE GENOMIC DNA]</scope>
    <source>
        <strain evidence="6">KCTC 52165</strain>
    </source>
</reference>
<sequence length="423" mass="46714">MPLTRREFLSTATAALAALPARGRAAAGPGRLFHRGGSIHTMMNWGALREDDRTRYLPRPFDMPRNAFPAGLVEDFARAGFDFIRLTLDVGPFMQLQGADKEALEDSLMHNIRLFHDRGLSVIVDCHPVEQVPAYSPQAILEDLEGPLFAGYTAMIGRLATLLSGVTSGHVALELMNEPVMRNASRRTQVMVWNAAQLVLHDTARRAAGDLLLVLTGADYGGLGGLRDLDPSPFIDSNTLFSFHYYMPITFTHQGVDFKTADAPTSPYAVGLPYPYDAVPAQEIEAGIEARIAGDAALDEARKTAEREHAQRILKGFLSDAWNRGRIESDFAEVESWADRNGAARHRIILGEFGTTRSFGRLTGVDDFYRRRWMSDVTHLAQAGGFRWALWDINSADMGISRSDDENRLDQDLIAALAISDPL</sequence>
<name>A0ABV7KC33_9HYPH</name>
<keyword evidence="1 3" id="KW-0378">Hydrolase</keyword>
<dbReference type="RefSeq" id="WP_378220376.1">
    <property type="nucleotide sequence ID" value="NZ_JBHRTK010000012.1"/>
</dbReference>
<protein>
    <submittedName>
        <fullName evidence="5">Glycoside hydrolase family 5 protein</fullName>
        <ecNumber evidence="5">3.2.1.-</ecNumber>
    </submittedName>
</protein>
<evidence type="ECO:0000256" key="1">
    <source>
        <dbReference type="ARBA" id="ARBA00022801"/>
    </source>
</evidence>
<dbReference type="InterPro" id="IPR017853">
    <property type="entry name" value="GH"/>
</dbReference>
<comment type="similarity">
    <text evidence="3">Belongs to the glycosyl hydrolase 5 (cellulase A) family.</text>
</comment>
<keyword evidence="2 3" id="KW-0326">Glycosidase</keyword>
<evidence type="ECO:0000313" key="5">
    <source>
        <dbReference type="EMBL" id="MFC3206561.1"/>
    </source>
</evidence>
<evidence type="ECO:0000259" key="4">
    <source>
        <dbReference type="Pfam" id="PF00150"/>
    </source>
</evidence>
<dbReference type="InterPro" id="IPR006311">
    <property type="entry name" value="TAT_signal"/>
</dbReference>
<dbReference type="EMBL" id="JBHRTK010000012">
    <property type="protein sequence ID" value="MFC3206561.1"/>
    <property type="molecule type" value="Genomic_DNA"/>
</dbReference>
<organism evidence="5 6">
    <name type="scientific">Aquamicrobium soli</name>
    <dbReference type="NCBI Taxonomy" id="1811518"/>
    <lineage>
        <taxon>Bacteria</taxon>
        <taxon>Pseudomonadati</taxon>
        <taxon>Pseudomonadota</taxon>
        <taxon>Alphaproteobacteria</taxon>
        <taxon>Hyphomicrobiales</taxon>
        <taxon>Phyllobacteriaceae</taxon>
        <taxon>Aquamicrobium</taxon>
    </lineage>
</organism>
<dbReference type="Proteomes" id="UP001595583">
    <property type="component" value="Unassembled WGS sequence"/>
</dbReference>
<proteinExistence type="inferred from homology"/>